<evidence type="ECO:0000256" key="1">
    <source>
        <dbReference type="ARBA" id="ARBA00023002"/>
    </source>
</evidence>
<evidence type="ECO:0000313" key="2">
    <source>
        <dbReference type="EMBL" id="THX43018.1"/>
    </source>
</evidence>
<evidence type="ECO:0008006" key="4">
    <source>
        <dbReference type="Google" id="ProtNLM"/>
    </source>
</evidence>
<reference evidence="2 3" key="1">
    <citation type="submission" date="2018-10" db="EMBL/GenBank/DDBJ databases">
        <title>Fifty Aureobasidium pullulans genomes reveal a recombining polyextremotolerant generalist.</title>
        <authorList>
            <person name="Gostincar C."/>
            <person name="Turk M."/>
            <person name="Zajc J."/>
            <person name="Gunde-Cimerman N."/>
        </authorList>
    </citation>
    <scope>NUCLEOTIDE SEQUENCE [LARGE SCALE GENOMIC DNA]</scope>
    <source>
        <strain evidence="2 3">EXF-9785</strain>
    </source>
</reference>
<dbReference type="InterPro" id="IPR042098">
    <property type="entry name" value="TauD-like_sf"/>
</dbReference>
<gene>
    <name evidence="2" type="ORF">D6D10_01470</name>
</gene>
<name>A0A4V4J999_AURPU</name>
<evidence type="ECO:0000313" key="3">
    <source>
        <dbReference type="Proteomes" id="UP000308953"/>
    </source>
</evidence>
<dbReference type="Gene3D" id="3.60.130.10">
    <property type="entry name" value="Clavaminate synthase-like"/>
    <property type="match status" value="1"/>
</dbReference>
<protein>
    <recommendedName>
        <fullName evidence="4">TauD/TfdA-like domain-containing protein</fullName>
    </recommendedName>
</protein>
<dbReference type="SUPFAM" id="SSF51197">
    <property type="entry name" value="Clavaminate synthase-like"/>
    <property type="match status" value="1"/>
</dbReference>
<dbReference type="GO" id="GO:0016491">
    <property type="term" value="F:oxidoreductase activity"/>
    <property type="evidence" value="ECO:0007669"/>
    <property type="project" value="UniProtKB-KW"/>
</dbReference>
<keyword evidence="1" id="KW-0560">Oxidoreductase</keyword>
<dbReference type="AlphaFoldDB" id="A0A4V4J999"/>
<accession>A0A4V4J999</accession>
<organism evidence="2 3">
    <name type="scientific">Aureobasidium pullulans</name>
    <name type="common">Black yeast</name>
    <name type="synonym">Pullularia pullulans</name>
    <dbReference type="NCBI Taxonomy" id="5580"/>
    <lineage>
        <taxon>Eukaryota</taxon>
        <taxon>Fungi</taxon>
        <taxon>Dikarya</taxon>
        <taxon>Ascomycota</taxon>
        <taxon>Pezizomycotina</taxon>
        <taxon>Dothideomycetes</taxon>
        <taxon>Dothideomycetidae</taxon>
        <taxon>Dothideales</taxon>
        <taxon>Saccotheciaceae</taxon>
        <taxon>Aureobasidium</taxon>
    </lineage>
</organism>
<proteinExistence type="predicted"/>
<dbReference type="EMBL" id="QZAV01000015">
    <property type="protein sequence ID" value="THX43018.1"/>
    <property type="molecule type" value="Genomic_DNA"/>
</dbReference>
<sequence>MFESLTRVYLNTAALEPGSLRLRGEDIEMIGGLTVVPVLVAGGSVFGAEVFGVDGKKPISKHVVEQYVFSMEWLSGGDMVWWDHRQSMHRSNPYLEGMSARDIRRSTVVDDGPFVFGVTSQGNGELNSLAK</sequence>
<comment type="caution">
    <text evidence="2">The sequence shown here is derived from an EMBL/GenBank/DDBJ whole genome shotgun (WGS) entry which is preliminary data.</text>
</comment>
<dbReference type="Proteomes" id="UP000308953">
    <property type="component" value="Unassembled WGS sequence"/>
</dbReference>